<organism evidence="2 3">
    <name type="scientific">Hymenobacter aerilatus</name>
    <dbReference type="NCBI Taxonomy" id="2932251"/>
    <lineage>
        <taxon>Bacteria</taxon>
        <taxon>Pseudomonadati</taxon>
        <taxon>Bacteroidota</taxon>
        <taxon>Cytophagia</taxon>
        <taxon>Cytophagales</taxon>
        <taxon>Hymenobacteraceae</taxon>
        <taxon>Hymenobacter</taxon>
    </lineage>
</organism>
<dbReference type="AlphaFoldDB" id="A0A8T9T0B1"/>
<evidence type="ECO:0000313" key="2">
    <source>
        <dbReference type="EMBL" id="UOR07565.1"/>
    </source>
</evidence>
<reference evidence="2 3" key="1">
    <citation type="submission" date="2022-04" db="EMBL/GenBank/DDBJ databases">
        <title>Hymenobacter sp. isolated from the air.</title>
        <authorList>
            <person name="Won M."/>
            <person name="Lee C.-M."/>
            <person name="Woen H.-Y."/>
            <person name="Kwon S.-W."/>
        </authorList>
    </citation>
    <scope>NUCLEOTIDE SEQUENCE [LARGE SCALE GENOMIC DNA]</scope>
    <source>
        <strain evidence="3">5413 J-13</strain>
    </source>
</reference>
<keyword evidence="1" id="KW-0732">Signal</keyword>
<proteinExistence type="predicted"/>
<evidence type="ECO:0000256" key="1">
    <source>
        <dbReference type="SAM" id="SignalP"/>
    </source>
</evidence>
<keyword evidence="3" id="KW-1185">Reference proteome</keyword>
<feature type="chain" id="PRO_5035773504" description="DUF3575 domain-containing protein" evidence="1">
    <location>
        <begin position="23"/>
        <end position="228"/>
    </location>
</feature>
<accession>A0A8T9T0B1</accession>
<feature type="signal peptide" evidence="1">
    <location>
        <begin position="1"/>
        <end position="22"/>
    </location>
</feature>
<dbReference type="RefSeq" id="WP_245097419.1">
    <property type="nucleotide sequence ID" value="NZ_CP095053.1"/>
</dbReference>
<protein>
    <recommendedName>
        <fullName evidence="4">DUF3575 domain-containing protein</fullName>
    </recommendedName>
</protein>
<dbReference type="EMBL" id="CP095053">
    <property type="protein sequence ID" value="UOR07565.1"/>
    <property type="molecule type" value="Genomic_DNA"/>
</dbReference>
<dbReference type="KEGG" id="haei:MUN82_10810"/>
<sequence length="228" mass="25510">MNYFTHLLLLLLVVLAARPAAARRGLGVASPDSSQERHRRVVVQLDQRFSPLNGKLVGIYGMKVGVEWRGRLRAGLGGYFLSGGVPARIKVPPGLPVGTDSELRFRYVTVYGEYVLVGTPRWEVSTPTQFGYGTVFSSFRLPNGDRQQSPIDHIWMVEPSVVGHMRVFRWIGVGAGAGYRQMLFLNQKEERELSGIILIGRVKLFLGDLYQIVRGRERLLSQSGLLKE</sequence>
<name>A0A8T9T0B1_9BACT</name>
<dbReference type="Proteomes" id="UP000829925">
    <property type="component" value="Chromosome"/>
</dbReference>
<evidence type="ECO:0000313" key="3">
    <source>
        <dbReference type="Proteomes" id="UP000829925"/>
    </source>
</evidence>
<evidence type="ECO:0008006" key="4">
    <source>
        <dbReference type="Google" id="ProtNLM"/>
    </source>
</evidence>
<gene>
    <name evidence="2" type="ORF">MUN82_10810</name>
</gene>